<feature type="region of interest" description="Disordered" evidence="1">
    <location>
        <begin position="1"/>
        <end position="46"/>
    </location>
</feature>
<sequence>MENAEERIKTSSPPMPYLRAVHSSEHRDVQTKPDIKVKRPDQDEPQSVLCMVPKKICARSPTEKPV</sequence>
<organism evidence="2 3">
    <name type="scientific">Dissostichus mawsoni</name>
    <name type="common">Antarctic cod</name>
    <dbReference type="NCBI Taxonomy" id="36200"/>
    <lineage>
        <taxon>Eukaryota</taxon>
        <taxon>Metazoa</taxon>
        <taxon>Chordata</taxon>
        <taxon>Craniata</taxon>
        <taxon>Vertebrata</taxon>
        <taxon>Euteleostomi</taxon>
        <taxon>Actinopterygii</taxon>
        <taxon>Neopterygii</taxon>
        <taxon>Teleostei</taxon>
        <taxon>Neoteleostei</taxon>
        <taxon>Acanthomorphata</taxon>
        <taxon>Eupercaria</taxon>
        <taxon>Perciformes</taxon>
        <taxon>Notothenioidei</taxon>
        <taxon>Nototheniidae</taxon>
        <taxon>Dissostichus</taxon>
    </lineage>
</organism>
<proteinExistence type="predicted"/>
<feature type="compositionally biased region" description="Basic and acidic residues" evidence="1">
    <location>
        <begin position="22"/>
        <end position="42"/>
    </location>
</feature>
<evidence type="ECO:0000256" key="1">
    <source>
        <dbReference type="SAM" id="MobiDB-lite"/>
    </source>
</evidence>
<accession>A0A7J5YZ56</accession>
<dbReference type="Proteomes" id="UP000518266">
    <property type="component" value="Unassembled WGS sequence"/>
</dbReference>
<dbReference type="AlphaFoldDB" id="A0A7J5YZ56"/>
<evidence type="ECO:0000313" key="3">
    <source>
        <dbReference type="Proteomes" id="UP000518266"/>
    </source>
</evidence>
<comment type="caution">
    <text evidence="2">The sequence shown here is derived from an EMBL/GenBank/DDBJ whole genome shotgun (WGS) entry which is preliminary data.</text>
</comment>
<name>A0A7J5YZ56_DISMA</name>
<evidence type="ECO:0000313" key="2">
    <source>
        <dbReference type="EMBL" id="KAF3854862.1"/>
    </source>
</evidence>
<protein>
    <submittedName>
        <fullName evidence="2">Uncharacterized protein</fullName>
    </submittedName>
</protein>
<keyword evidence="3" id="KW-1185">Reference proteome</keyword>
<gene>
    <name evidence="2" type="ORF">F7725_022917</name>
</gene>
<dbReference type="EMBL" id="JAAKFY010000007">
    <property type="protein sequence ID" value="KAF3854862.1"/>
    <property type="molecule type" value="Genomic_DNA"/>
</dbReference>
<reference evidence="2 3" key="1">
    <citation type="submission" date="2020-03" db="EMBL/GenBank/DDBJ databases">
        <title>Dissostichus mawsoni Genome sequencing and assembly.</title>
        <authorList>
            <person name="Park H."/>
        </authorList>
    </citation>
    <scope>NUCLEOTIDE SEQUENCE [LARGE SCALE GENOMIC DNA]</scope>
    <source>
        <strain evidence="2">DM0001</strain>
        <tissue evidence="2">Muscle</tissue>
    </source>
</reference>